<accession>A0ABP0V6P4</accession>
<dbReference type="EMBL" id="CAXAQS010000108">
    <property type="protein sequence ID" value="CAK9250100.1"/>
    <property type="molecule type" value="Genomic_DNA"/>
</dbReference>
<gene>
    <name evidence="2" type="ORF">CSSPJE1EN1_LOCUS25478</name>
</gene>
<protein>
    <submittedName>
        <fullName evidence="2">Uncharacterized protein</fullName>
    </submittedName>
</protein>
<evidence type="ECO:0000256" key="1">
    <source>
        <dbReference type="SAM" id="MobiDB-lite"/>
    </source>
</evidence>
<proteinExistence type="predicted"/>
<feature type="region of interest" description="Disordered" evidence="1">
    <location>
        <begin position="40"/>
        <end position="113"/>
    </location>
</feature>
<sequence length="113" mass="12111">MVGVHDGLAELSEMAEVHGGLVEFNGILETSAEWRGCTVGGGARWSGRPQRNGEGAKKKRCKVVVEGKGAGPQPHGLSERSRRRKNAGQTEEGQARGRGRTFEGKIQGAMERV</sequence>
<dbReference type="Proteomes" id="UP001497444">
    <property type="component" value="Unassembled WGS sequence"/>
</dbReference>
<keyword evidence="3" id="KW-1185">Reference proteome</keyword>
<reference evidence="2" key="1">
    <citation type="submission" date="2024-02" db="EMBL/GenBank/DDBJ databases">
        <authorList>
            <consortium name="ELIXIR-Norway"/>
            <consortium name="Elixir Norway"/>
        </authorList>
    </citation>
    <scope>NUCLEOTIDE SEQUENCE</scope>
</reference>
<comment type="caution">
    <text evidence="2">The sequence shown here is derived from an EMBL/GenBank/DDBJ whole genome shotgun (WGS) entry which is preliminary data.</text>
</comment>
<organism evidence="2 3">
    <name type="scientific">Sphagnum jensenii</name>
    <dbReference type="NCBI Taxonomy" id="128206"/>
    <lineage>
        <taxon>Eukaryota</taxon>
        <taxon>Viridiplantae</taxon>
        <taxon>Streptophyta</taxon>
        <taxon>Embryophyta</taxon>
        <taxon>Bryophyta</taxon>
        <taxon>Sphagnophytina</taxon>
        <taxon>Sphagnopsida</taxon>
        <taxon>Sphagnales</taxon>
        <taxon>Sphagnaceae</taxon>
        <taxon>Sphagnum</taxon>
    </lineage>
</organism>
<evidence type="ECO:0000313" key="3">
    <source>
        <dbReference type="Proteomes" id="UP001497444"/>
    </source>
</evidence>
<name>A0ABP0V6P4_9BRYO</name>
<evidence type="ECO:0000313" key="2">
    <source>
        <dbReference type="EMBL" id="CAK9250100.1"/>
    </source>
</evidence>